<accession>A0AA39F2D1</accession>
<protein>
    <recommendedName>
        <fullName evidence="2">SWIM-type domain-containing protein</fullName>
    </recommendedName>
</protein>
<keyword evidence="1" id="KW-0863">Zinc-finger</keyword>
<dbReference type="Proteomes" id="UP001168972">
    <property type="component" value="Unassembled WGS sequence"/>
</dbReference>
<dbReference type="AlphaFoldDB" id="A0AA39F2D1"/>
<organism evidence="3 4">
    <name type="scientific">Microctonus hyperodae</name>
    <name type="common">Parasitoid wasp</name>
    <dbReference type="NCBI Taxonomy" id="165561"/>
    <lineage>
        <taxon>Eukaryota</taxon>
        <taxon>Metazoa</taxon>
        <taxon>Ecdysozoa</taxon>
        <taxon>Arthropoda</taxon>
        <taxon>Hexapoda</taxon>
        <taxon>Insecta</taxon>
        <taxon>Pterygota</taxon>
        <taxon>Neoptera</taxon>
        <taxon>Endopterygota</taxon>
        <taxon>Hymenoptera</taxon>
        <taxon>Apocrita</taxon>
        <taxon>Ichneumonoidea</taxon>
        <taxon>Braconidae</taxon>
        <taxon>Euphorinae</taxon>
        <taxon>Microctonus</taxon>
    </lineage>
</organism>
<evidence type="ECO:0000313" key="3">
    <source>
        <dbReference type="EMBL" id="KAK0161646.1"/>
    </source>
</evidence>
<name>A0AA39F2D1_MICHY</name>
<gene>
    <name evidence="3" type="ORF">PV327_010099</name>
</gene>
<keyword evidence="1" id="KW-0862">Zinc</keyword>
<evidence type="ECO:0000256" key="1">
    <source>
        <dbReference type="PROSITE-ProRule" id="PRU00325"/>
    </source>
</evidence>
<dbReference type="InterPro" id="IPR007527">
    <property type="entry name" value="Znf_SWIM"/>
</dbReference>
<keyword evidence="4" id="KW-1185">Reference proteome</keyword>
<dbReference type="GO" id="GO:0008270">
    <property type="term" value="F:zinc ion binding"/>
    <property type="evidence" value="ECO:0007669"/>
    <property type="project" value="UniProtKB-KW"/>
</dbReference>
<evidence type="ECO:0000313" key="4">
    <source>
        <dbReference type="Proteomes" id="UP001168972"/>
    </source>
</evidence>
<evidence type="ECO:0000259" key="2">
    <source>
        <dbReference type="PROSITE" id="PS50966"/>
    </source>
</evidence>
<proteinExistence type="predicted"/>
<dbReference type="PROSITE" id="PS50966">
    <property type="entry name" value="ZF_SWIM"/>
    <property type="match status" value="1"/>
</dbReference>
<sequence length="165" mass="18700">MHNKEAVDIVIKTGFKTITHNIAFQPATVAKGKNLALAEHVKDIEEHRRNNNSFIIKARIIRQAWVHSTPHITSLKIHSERYVTDVHCNCVYNQSKKCKHVAALVYFTNNDESASETSNEQQWANTDDRAIRSPLHIQRGKGTFTIAQAPWMPLSVPSHHCHGCT</sequence>
<feature type="domain" description="SWIM-type" evidence="2">
    <location>
        <begin position="73"/>
        <end position="109"/>
    </location>
</feature>
<keyword evidence="1" id="KW-0479">Metal-binding</keyword>
<reference evidence="3" key="1">
    <citation type="journal article" date="2023" name="bioRxiv">
        <title>Scaffold-level genome assemblies of two parasitoid biocontrol wasps reveal the parthenogenesis mechanism and an associated novel virus.</title>
        <authorList>
            <person name="Inwood S."/>
            <person name="Skelly J."/>
            <person name="Guhlin J."/>
            <person name="Harrop T."/>
            <person name="Goldson S."/>
            <person name="Dearden P."/>
        </authorList>
    </citation>
    <scope>NUCLEOTIDE SEQUENCE</scope>
    <source>
        <strain evidence="3">Lincoln</strain>
        <tissue evidence="3">Whole body</tissue>
    </source>
</reference>
<comment type="caution">
    <text evidence="3">The sequence shown here is derived from an EMBL/GenBank/DDBJ whole genome shotgun (WGS) entry which is preliminary data.</text>
</comment>
<reference evidence="3" key="2">
    <citation type="submission" date="2023-03" db="EMBL/GenBank/DDBJ databases">
        <authorList>
            <person name="Inwood S.N."/>
            <person name="Skelly J.G."/>
            <person name="Guhlin J."/>
            <person name="Harrop T.W.R."/>
            <person name="Goldson S.G."/>
            <person name="Dearden P.K."/>
        </authorList>
    </citation>
    <scope>NUCLEOTIDE SEQUENCE</scope>
    <source>
        <strain evidence="3">Lincoln</strain>
        <tissue evidence="3">Whole body</tissue>
    </source>
</reference>
<dbReference type="EMBL" id="JAQQBR010001835">
    <property type="protein sequence ID" value="KAK0161646.1"/>
    <property type="molecule type" value="Genomic_DNA"/>
</dbReference>